<keyword evidence="4" id="KW-0378">Hydrolase</keyword>
<dbReference type="GO" id="GO:0046872">
    <property type="term" value="F:metal ion binding"/>
    <property type="evidence" value="ECO:0007669"/>
    <property type="project" value="UniProtKB-KW"/>
</dbReference>
<evidence type="ECO:0000256" key="3">
    <source>
        <dbReference type="ARBA" id="ARBA00022723"/>
    </source>
</evidence>
<comment type="caution">
    <text evidence="8">The sequence shown here is derived from an EMBL/GenBank/DDBJ whole genome shotgun (WGS) entry which is preliminary data.</text>
</comment>
<comment type="cofactor">
    <cofactor evidence="1">
        <name>Zn(2+)</name>
        <dbReference type="ChEBI" id="CHEBI:29105"/>
    </cofactor>
</comment>
<evidence type="ECO:0000313" key="8">
    <source>
        <dbReference type="EMBL" id="GFK93627.1"/>
    </source>
</evidence>
<dbReference type="SUPFAM" id="SSF63411">
    <property type="entry name" value="LuxS/MPP-like metallohydrolase"/>
    <property type="match status" value="4"/>
</dbReference>
<dbReference type="GO" id="GO:0016485">
    <property type="term" value="P:protein processing"/>
    <property type="evidence" value="ECO:0007669"/>
    <property type="project" value="TreeGrafter"/>
</dbReference>
<dbReference type="InterPro" id="IPR011249">
    <property type="entry name" value="Metalloenz_LuxS/M16"/>
</dbReference>
<dbReference type="Pfam" id="PF08367">
    <property type="entry name" value="M16C_assoc"/>
    <property type="match status" value="1"/>
</dbReference>
<evidence type="ECO:0000256" key="4">
    <source>
        <dbReference type="ARBA" id="ARBA00022801"/>
    </source>
</evidence>
<dbReference type="SMART" id="SM01264">
    <property type="entry name" value="M16C_associated"/>
    <property type="match status" value="1"/>
</dbReference>
<gene>
    <name evidence="8" type="ORF">NNJEOMEG_01461</name>
</gene>
<dbReference type="Pfam" id="PF00675">
    <property type="entry name" value="Peptidase_M16"/>
    <property type="match status" value="1"/>
</dbReference>
<dbReference type="AlphaFoldDB" id="A0A6V8LVC9"/>
<dbReference type="InterPro" id="IPR055130">
    <property type="entry name" value="PreP_C"/>
</dbReference>
<name>A0A6V8LVC9_9BACT</name>
<dbReference type="Proteomes" id="UP000494245">
    <property type="component" value="Unassembled WGS sequence"/>
</dbReference>
<proteinExistence type="predicted"/>
<dbReference type="GO" id="GO:0004222">
    <property type="term" value="F:metalloendopeptidase activity"/>
    <property type="evidence" value="ECO:0007669"/>
    <property type="project" value="TreeGrafter"/>
</dbReference>
<dbReference type="Pfam" id="PF22516">
    <property type="entry name" value="PreP_C"/>
    <property type="match status" value="1"/>
</dbReference>
<evidence type="ECO:0000256" key="6">
    <source>
        <dbReference type="ARBA" id="ARBA00023049"/>
    </source>
</evidence>
<dbReference type="FunFam" id="3.30.830.10:FF:000034">
    <property type="entry name" value="presequence protease 1, chloroplastic/mitochondrial"/>
    <property type="match status" value="1"/>
</dbReference>
<dbReference type="Pfam" id="PF05193">
    <property type="entry name" value="Peptidase_M16_C"/>
    <property type="match status" value="1"/>
</dbReference>
<dbReference type="InterPro" id="IPR011765">
    <property type="entry name" value="Pept_M16_N"/>
</dbReference>
<keyword evidence="3" id="KW-0479">Metal-binding</keyword>
<evidence type="ECO:0000256" key="2">
    <source>
        <dbReference type="ARBA" id="ARBA00022670"/>
    </source>
</evidence>
<dbReference type="InterPro" id="IPR007863">
    <property type="entry name" value="Peptidase_M16_C"/>
</dbReference>
<organism evidence="8 9">
    <name type="scientific">Fundidesulfovibrio magnetotacticus</name>
    <dbReference type="NCBI Taxonomy" id="2730080"/>
    <lineage>
        <taxon>Bacteria</taxon>
        <taxon>Pseudomonadati</taxon>
        <taxon>Thermodesulfobacteriota</taxon>
        <taxon>Desulfovibrionia</taxon>
        <taxon>Desulfovibrionales</taxon>
        <taxon>Desulfovibrionaceae</taxon>
        <taxon>Fundidesulfovibrio</taxon>
    </lineage>
</organism>
<dbReference type="PANTHER" id="PTHR43016">
    <property type="entry name" value="PRESEQUENCE PROTEASE"/>
    <property type="match status" value="1"/>
</dbReference>
<accession>A0A6V8LVC9</accession>
<keyword evidence="2" id="KW-0645">Protease</keyword>
<dbReference type="EMBL" id="BLTE01000005">
    <property type="protein sequence ID" value="GFK93627.1"/>
    <property type="molecule type" value="Genomic_DNA"/>
</dbReference>
<dbReference type="RefSeq" id="WP_173082850.1">
    <property type="nucleotide sequence ID" value="NZ_BLTE01000005.1"/>
</dbReference>
<keyword evidence="6" id="KW-0482">Metalloprotease</keyword>
<reference evidence="8 9" key="1">
    <citation type="submission" date="2020-04" db="EMBL/GenBank/DDBJ databases">
        <authorList>
            <consortium name="Desulfovibrio sp. FSS-1 genome sequencing consortium"/>
            <person name="Shimoshige H."/>
            <person name="Kobayashi H."/>
            <person name="Maekawa T."/>
        </authorList>
    </citation>
    <scope>NUCLEOTIDE SEQUENCE [LARGE SCALE GENOMIC DNA]</scope>
    <source>
        <strain evidence="8 9">SIID29052-01</strain>
    </source>
</reference>
<sequence>MTATHGFTLVSETAVEEYALTARLYRHGPTGAELLSISCADENKVFGVTLRTPPTDSTGLPHILEHSVLCGSRRYPVKEPFVELLKSSLQTFLNAFTYPDKTCYPVASANLADFYNLVDVYLDAVFHPRIPEEVFGQEGWHFHPHEGGFVFKGVVYNEMKGAYSSPESLLGEHSQRALFPGTTYGVDSGGDPAVIPRLTYSQFKDFHAKYYHPSNARFYFYGDDDPERRLLILEEYLKDFQPIEPDSAVALQKPFDAPRRVEERYACAPAEEGREPKAYFTVNWLLPEASDVERTLALAVLEHVLIGLPGSPLRRALIASGLGEDLAGGGLETELRQMTFSIGLKGVEPARLEEAQQLVLDTLKDIRAKGIDPDDVEAALNTIEFRLRENNTGSFPRGLSLMLRALVTWLHDGDPLAPIRFQAPLDALKASLAKGEGLLESLLDEHLLNNPHRVHVLLLPDPGMERRLLDEERARLDAALAALTPEGMEQARDLARRIAHFQETPDAPEDLARIPKLHLADLPRENKRIPGDWPEPGVFFHDLPTNGVVYLELGFDLSGVDPELLPLTPLFGRALLEMGTRKEDFARFLNRAARKTGGLGREVALSSVRAGGPGAASARLIVAGKATPERAGDFLGILSDALLQANFDDKARFREMLLEAKARSERRLAPSGHVYASRRLKARFHRAALAEERLAGLKAIQGLRRWAEAFDEHWPVLNAGLHRLRECVLTRAGLEANVTLDAKAFEGFRPRLMALLADLPQGAPATQAAWPALELPAREGLAAPVQVNYVAQGRLLAPGDYDFHGSMLVACRYLRNAYLWERVRVRGGAYGAFSSFDRWSGTLSMVSYRDPNIAKTLEAFAEAGDFLAKLDIGPEELERAVIGAVGDFDAVLLPDAQGHVAMARHWARDGEETRARVRREVMETTLDHLREAGRVMTRAMDGAPVVVLGGEEALRGASEAVGALEITRAM</sequence>
<evidence type="ECO:0000256" key="5">
    <source>
        <dbReference type="ARBA" id="ARBA00022833"/>
    </source>
</evidence>
<reference evidence="8 9" key="2">
    <citation type="submission" date="2020-05" db="EMBL/GenBank/DDBJ databases">
        <title>Draft genome sequence of Desulfovibrio sp. strainFSS-1.</title>
        <authorList>
            <person name="Shimoshige H."/>
            <person name="Kobayashi H."/>
            <person name="Maekawa T."/>
        </authorList>
    </citation>
    <scope>NUCLEOTIDE SEQUENCE [LARGE SCALE GENOMIC DNA]</scope>
    <source>
        <strain evidence="8 9">SIID29052-01</strain>
    </source>
</reference>
<dbReference type="FunFam" id="3.30.830.10:FF:000009">
    <property type="entry name" value="Presequence protease, mitochondrial"/>
    <property type="match status" value="1"/>
</dbReference>
<dbReference type="PANTHER" id="PTHR43016:SF13">
    <property type="entry name" value="PRESEQUENCE PROTEASE, MITOCHONDRIAL"/>
    <property type="match status" value="1"/>
</dbReference>
<dbReference type="Gene3D" id="3.30.830.10">
    <property type="entry name" value="Metalloenzyme, LuxS/M16 peptidase-like"/>
    <property type="match status" value="4"/>
</dbReference>
<dbReference type="InterPro" id="IPR013578">
    <property type="entry name" value="Peptidase_M16C_assoc"/>
</dbReference>
<feature type="domain" description="Peptidase M16C associated" evidence="7">
    <location>
        <begin position="458"/>
        <end position="706"/>
    </location>
</feature>
<evidence type="ECO:0000259" key="7">
    <source>
        <dbReference type="SMART" id="SM01264"/>
    </source>
</evidence>
<keyword evidence="5" id="KW-0862">Zinc</keyword>
<evidence type="ECO:0000256" key="1">
    <source>
        <dbReference type="ARBA" id="ARBA00001947"/>
    </source>
</evidence>
<protein>
    <recommendedName>
        <fullName evidence="7">Peptidase M16C associated domain-containing protein</fullName>
    </recommendedName>
</protein>
<evidence type="ECO:0000313" key="9">
    <source>
        <dbReference type="Proteomes" id="UP000494245"/>
    </source>
</evidence>
<keyword evidence="9" id="KW-1185">Reference proteome</keyword>